<organism evidence="3 4">
    <name type="scientific">Limnospira platensis NIES-46</name>
    <dbReference type="NCBI Taxonomy" id="1236695"/>
    <lineage>
        <taxon>Bacteria</taxon>
        <taxon>Bacillati</taxon>
        <taxon>Cyanobacteriota</taxon>
        <taxon>Cyanophyceae</taxon>
        <taxon>Oscillatoriophycideae</taxon>
        <taxon>Oscillatoriales</taxon>
        <taxon>Sirenicapillariaceae</taxon>
        <taxon>Limnospira</taxon>
    </lineage>
</organism>
<protein>
    <recommendedName>
        <fullName evidence="5">Outer membrane efflux protein</fullName>
    </recommendedName>
</protein>
<dbReference type="EMBL" id="BIMW01000072">
    <property type="protein sequence ID" value="GCE93312.1"/>
    <property type="molecule type" value="Genomic_DNA"/>
</dbReference>
<dbReference type="InterPro" id="IPR010131">
    <property type="entry name" value="MdtP/NodT-like"/>
</dbReference>
<feature type="compositionally biased region" description="Polar residues" evidence="2">
    <location>
        <begin position="64"/>
        <end position="74"/>
    </location>
</feature>
<feature type="region of interest" description="Disordered" evidence="2">
    <location>
        <begin position="44"/>
        <end position="78"/>
    </location>
</feature>
<keyword evidence="1" id="KW-0175">Coiled coil</keyword>
<evidence type="ECO:0000256" key="2">
    <source>
        <dbReference type="SAM" id="MobiDB-lite"/>
    </source>
</evidence>
<feature type="region of interest" description="Disordered" evidence="2">
    <location>
        <begin position="99"/>
        <end position="122"/>
    </location>
</feature>
<dbReference type="SUPFAM" id="SSF56954">
    <property type="entry name" value="Outer membrane efflux proteins (OEP)"/>
    <property type="match status" value="1"/>
</dbReference>
<dbReference type="PANTHER" id="PTHR30203:SF30">
    <property type="entry name" value="OUTER MEMBRANE PROTEIN-RELATED"/>
    <property type="match status" value="1"/>
</dbReference>
<name>A0A5M3T3Y4_LIMPL</name>
<evidence type="ECO:0000256" key="1">
    <source>
        <dbReference type="SAM" id="Coils"/>
    </source>
</evidence>
<evidence type="ECO:0000313" key="3">
    <source>
        <dbReference type="EMBL" id="GCE93312.1"/>
    </source>
</evidence>
<dbReference type="Proteomes" id="UP000326169">
    <property type="component" value="Unassembled WGS sequence"/>
</dbReference>
<proteinExistence type="predicted"/>
<evidence type="ECO:0000313" key="4">
    <source>
        <dbReference type="Proteomes" id="UP000326169"/>
    </source>
</evidence>
<evidence type="ECO:0008006" key="5">
    <source>
        <dbReference type="Google" id="ProtNLM"/>
    </source>
</evidence>
<dbReference type="Gene3D" id="1.20.1600.10">
    <property type="entry name" value="Outer membrane efflux proteins (OEP)"/>
    <property type="match status" value="1"/>
</dbReference>
<gene>
    <name evidence="3" type="ORF">NIES46_13620</name>
</gene>
<reference evidence="3 4" key="1">
    <citation type="journal article" date="2019" name="J Genomics">
        <title>The Draft Genome of a Hydrogen-producing Cyanobacterium, Arthrospira platensis NIES-46.</title>
        <authorList>
            <person name="Suzuki S."/>
            <person name="Yamaguchi H."/>
            <person name="Kawachi M."/>
        </authorList>
    </citation>
    <scope>NUCLEOTIDE SEQUENCE [LARGE SCALE GENOMIC DNA]</scope>
    <source>
        <strain evidence="3 4">NIES-46</strain>
    </source>
</reference>
<accession>A0A5M3T3Y4</accession>
<feature type="coiled-coil region" evidence="1">
    <location>
        <begin position="527"/>
        <end position="591"/>
    </location>
</feature>
<keyword evidence="4" id="KW-1185">Reference proteome</keyword>
<dbReference type="GeneID" id="301682250"/>
<dbReference type="PANTHER" id="PTHR30203">
    <property type="entry name" value="OUTER MEMBRANE CATION EFFLUX PROTEIN"/>
    <property type="match status" value="1"/>
</dbReference>
<dbReference type="RefSeq" id="WP_152088463.1">
    <property type="nucleotide sequence ID" value="NZ_BIMW01000072.1"/>
</dbReference>
<comment type="caution">
    <text evidence="3">The sequence shown here is derived from an EMBL/GenBank/DDBJ whole genome shotgun (WGS) entry which is preliminary data.</text>
</comment>
<sequence>MAKNPEPFTTMSDRFWWLRFLLIAIATSGLCITLAISLETPPIPQANASRNTPSITPPDLPETSPHSTINPENNTTEKTRFKLPRILGNIARLSPLKVEAEPSPNGLNSEIISPEYSSERDSNQKAIANPQPEPAIAATLPQSAEYSVNNTLDNWLNGIEIFPQFSQSQPVINSPQNESTPSPEIRQFIPENQENGVQLTIQDVVFLTLANNRNIKNQYLQRIIQRRDLQVAEDKFSPEFTPNLSIEWQDIQQGGQSISMTSGLVLGAQMVIKIPTGGELNMGWTGRGERQGSSFNAENRLRQNLELSFRQPLLRDGGMEVNRASIKIARLDEAINILNLKNTLIDQITQAILAYRNLIQAQERVKIQAQSLASSQQQVENTQFLINVGRLPAIDLIPAQRGVKNNEISLLDVQNNLKRQQLALLNILDLEQDIIPVAVQIDLDELAMPEFPEFREIALVNRPDYLQAKLEIEKAETALIVAENNRRWQIDFDTGLRHNPSPNLVEDRTELRAGIVFSKELGDRTIEQEFERRRISLIQAQNDLEEERQQIDINVANAVRDVRDNYQKLELAKELTELRRQELNNEEEKIRLGVGNTSVVDLVRFQDDLVNAQNAELNAQIDYLNSLTELDRILGTTLERWDIIVETDSKI</sequence>